<evidence type="ECO:0000313" key="15">
    <source>
        <dbReference type="Proteomes" id="UP000789595"/>
    </source>
</evidence>
<gene>
    <name evidence="14" type="ORF">PECAL_4P09260</name>
</gene>
<evidence type="ECO:0000256" key="3">
    <source>
        <dbReference type="ARBA" id="ARBA00022490"/>
    </source>
</evidence>
<accession>A0A8J2SVM5</accession>
<dbReference type="InterPro" id="IPR040468">
    <property type="entry name" value="TRAF3IP1_N"/>
</dbReference>
<evidence type="ECO:0000256" key="1">
    <source>
        <dbReference type="ARBA" id="ARBA00004120"/>
    </source>
</evidence>
<dbReference type="GO" id="GO:0060271">
    <property type="term" value="P:cilium assembly"/>
    <property type="evidence" value="ECO:0007669"/>
    <property type="project" value="TreeGrafter"/>
</dbReference>
<evidence type="ECO:0000259" key="12">
    <source>
        <dbReference type="Pfam" id="PF10243"/>
    </source>
</evidence>
<reference evidence="14" key="1">
    <citation type="submission" date="2021-11" db="EMBL/GenBank/DDBJ databases">
        <authorList>
            <consortium name="Genoscope - CEA"/>
            <person name="William W."/>
        </authorList>
    </citation>
    <scope>NUCLEOTIDE SEQUENCE</scope>
</reference>
<dbReference type="AlphaFoldDB" id="A0A8J2SVM5"/>
<dbReference type="Gene3D" id="1.10.418.50">
    <property type="entry name" value="Microtubule-binding protein MIP-T3"/>
    <property type="match status" value="2"/>
</dbReference>
<evidence type="ECO:0000256" key="6">
    <source>
        <dbReference type="ARBA" id="ARBA00023212"/>
    </source>
</evidence>
<dbReference type="PANTHER" id="PTHR31363:SF0">
    <property type="entry name" value="TRAF3-INTERACTING PROTEIN 1"/>
    <property type="match status" value="1"/>
</dbReference>
<dbReference type="EMBL" id="CAKKNE010000004">
    <property type="protein sequence ID" value="CAH0373699.1"/>
    <property type="molecule type" value="Genomic_DNA"/>
</dbReference>
<dbReference type="OrthoDB" id="10258914at2759"/>
<dbReference type="FunFam" id="1.10.418.50:FF:000001">
    <property type="entry name" value="TRAF3-interacting protein 1 isoform X1"/>
    <property type="match status" value="1"/>
</dbReference>
<dbReference type="GO" id="GO:0030992">
    <property type="term" value="C:intraciliary transport particle B"/>
    <property type="evidence" value="ECO:0007669"/>
    <property type="project" value="TreeGrafter"/>
</dbReference>
<evidence type="ECO:0000256" key="9">
    <source>
        <dbReference type="ARBA" id="ARBA00070492"/>
    </source>
</evidence>
<dbReference type="GO" id="GO:0036064">
    <property type="term" value="C:ciliary basal body"/>
    <property type="evidence" value="ECO:0007669"/>
    <property type="project" value="TreeGrafter"/>
</dbReference>
<dbReference type="GO" id="GO:0008017">
    <property type="term" value="F:microtubule binding"/>
    <property type="evidence" value="ECO:0007669"/>
    <property type="project" value="InterPro"/>
</dbReference>
<evidence type="ECO:0000256" key="11">
    <source>
        <dbReference type="SAM" id="MobiDB-lite"/>
    </source>
</evidence>
<comment type="similarity">
    <text evidence="8">Belongs to the TRAF3IP1 family.</text>
</comment>
<comment type="caution">
    <text evidence="14">The sequence shown here is derived from an EMBL/GenBank/DDBJ whole genome shotgun (WGS) entry which is preliminary data.</text>
</comment>
<feature type="coiled-coil region" evidence="10">
    <location>
        <begin position="549"/>
        <end position="576"/>
    </location>
</feature>
<evidence type="ECO:0000256" key="2">
    <source>
        <dbReference type="ARBA" id="ARBA00004430"/>
    </source>
</evidence>
<dbReference type="GO" id="GO:0048513">
    <property type="term" value="P:animal organ development"/>
    <property type="evidence" value="ECO:0007669"/>
    <property type="project" value="UniProtKB-ARBA"/>
</dbReference>
<feature type="region of interest" description="Disordered" evidence="11">
    <location>
        <begin position="151"/>
        <end position="181"/>
    </location>
</feature>
<evidence type="ECO:0000256" key="8">
    <source>
        <dbReference type="ARBA" id="ARBA00043971"/>
    </source>
</evidence>
<keyword evidence="5 10" id="KW-0175">Coiled coil</keyword>
<keyword evidence="4" id="KW-0970">Cilium biogenesis/degradation</keyword>
<proteinExistence type="inferred from homology"/>
<dbReference type="GO" id="GO:0005930">
    <property type="term" value="C:axoneme"/>
    <property type="evidence" value="ECO:0007669"/>
    <property type="project" value="UniProtKB-SubCell"/>
</dbReference>
<evidence type="ECO:0000259" key="13">
    <source>
        <dbReference type="Pfam" id="PF17749"/>
    </source>
</evidence>
<feature type="region of interest" description="Disordered" evidence="11">
    <location>
        <begin position="478"/>
        <end position="512"/>
    </location>
</feature>
<dbReference type="Pfam" id="PF10243">
    <property type="entry name" value="MIP-T3"/>
    <property type="match status" value="2"/>
</dbReference>
<organism evidence="14 15">
    <name type="scientific">Pelagomonas calceolata</name>
    <dbReference type="NCBI Taxonomy" id="35677"/>
    <lineage>
        <taxon>Eukaryota</taxon>
        <taxon>Sar</taxon>
        <taxon>Stramenopiles</taxon>
        <taxon>Ochrophyta</taxon>
        <taxon>Pelagophyceae</taxon>
        <taxon>Pelagomonadales</taxon>
        <taxon>Pelagomonadaceae</taxon>
        <taxon>Pelagomonas</taxon>
    </lineage>
</organism>
<evidence type="ECO:0000256" key="7">
    <source>
        <dbReference type="ARBA" id="ARBA00023273"/>
    </source>
</evidence>
<feature type="compositionally biased region" description="Basic and acidic residues" evidence="11">
    <location>
        <begin position="499"/>
        <end position="512"/>
    </location>
</feature>
<keyword evidence="6" id="KW-0206">Cytoskeleton</keyword>
<feature type="compositionally biased region" description="Basic and acidic residues" evidence="11">
    <location>
        <begin position="478"/>
        <end position="490"/>
    </location>
</feature>
<evidence type="ECO:0000313" key="14">
    <source>
        <dbReference type="EMBL" id="CAH0373699.1"/>
    </source>
</evidence>
<evidence type="ECO:0000256" key="5">
    <source>
        <dbReference type="ARBA" id="ARBA00023054"/>
    </source>
</evidence>
<sequence length="626" mass="68762">MHWKLETSRTAYCVQLLSKPPFRFLHDIVSATTRSTGFAEGLYKGEELDSGAIRDKESKLNYLGKIAACVSICIGKNVDMRGPKVVAGLEPEKTNQFLQQLAHCASDRSLDFREAVRMSLQGVAPSSEGIPRIKTRSELENEVDIGLEFEKERPSGEMPPSRAGARSANSESKGLEPPPRLGGMGIGISELDGQIEACDGSPDTTRRLLEPIITRPKLTDKLLGKPPFRFLHDIISEVIRQTSFGSGLYDTAESDSSKVTDKNSKITYLAKLVKLVGMQLNTIVEARPTKIVSGLEPNNTNRLLQLFAVAASFAPNSDHSVRAVLASGEFQSCRPAVPSSVEIKCDVMPAEEKQGLAGETNSNVGSESYDDAAKSGGATSLAFRDEDPAQSKLSTRPTTARRRPPIYKDHLVEDNHRPKLERNTAIMVDIITDDGNDDDDDGNTICDASNTKLQVATNDVVVAADGKSKLVREIQEEERAAARGGGEEKGQSSGGIRFGRIDHATTGSKDKVRETDLNEVQRTVQVLCQSTNPIAKCMDYVHEDVATMHAELKKWEQELKLQVSQLEQEVEFTRGATRPLDRKLKELNEHVSNEEKCVRCVKARILNQEDRMSQLLQMISTTNSKG</sequence>
<feature type="domain" description="TRAF3-interacting protein 1 N-terminal" evidence="12">
    <location>
        <begin position="204"/>
        <end position="311"/>
    </location>
</feature>
<feature type="domain" description="TRAF3-interacting protein 1 C-terminal" evidence="13">
    <location>
        <begin position="467"/>
        <end position="619"/>
    </location>
</feature>
<dbReference type="InterPro" id="IPR018799">
    <property type="entry name" value="TRAF3IP1"/>
</dbReference>
<keyword evidence="7" id="KW-0966">Cell projection</keyword>
<dbReference type="Pfam" id="PF17749">
    <property type="entry name" value="MIP-T3_C"/>
    <property type="match status" value="1"/>
</dbReference>
<keyword evidence="3" id="KW-0963">Cytoplasm</keyword>
<dbReference type="Proteomes" id="UP000789595">
    <property type="component" value="Unassembled WGS sequence"/>
</dbReference>
<dbReference type="InterPro" id="IPR042576">
    <property type="entry name" value="TRAF3IP1_N_sf"/>
</dbReference>
<protein>
    <recommendedName>
        <fullName evidence="9">TRAF3-interacting protein 1</fullName>
    </recommendedName>
</protein>
<dbReference type="InterPro" id="IPR041476">
    <property type="entry name" value="TRAF3IP1_C"/>
</dbReference>
<dbReference type="GO" id="GO:0042073">
    <property type="term" value="P:intraciliary transport"/>
    <property type="evidence" value="ECO:0007669"/>
    <property type="project" value="TreeGrafter"/>
</dbReference>
<dbReference type="GO" id="GO:0070507">
    <property type="term" value="P:regulation of microtubule cytoskeleton organization"/>
    <property type="evidence" value="ECO:0007669"/>
    <property type="project" value="TreeGrafter"/>
</dbReference>
<evidence type="ECO:0000256" key="10">
    <source>
        <dbReference type="SAM" id="Coils"/>
    </source>
</evidence>
<name>A0A8J2SVM5_9STRA</name>
<dbReference type="GO" id="GO:0048731">
    <property type="term" value="P:system development"/>
    <property type="evidence" value="ECO:0007669"/>
    <property type="project" value="UniProtKB-ARBA"/>
</dbReference>
<feature type="domain" description="TRAF3-interacting protein 1 N-terminal" evidence="12">
    <location>
        <begin position="15"/>
        <end position="106"/>
    </location>
</feature>
<keyword evidence="15" id="KW-1185">Reference proteome</keyword>
<evidence type="ECO:0000256" key="4">
    <source>
        <dbReference type="ARBA" id="ARBA00022794"/>
    </source>
</evidence>
<comment type="subcellular location">
    <subcellularLocation>
        <location evidence="2">Cytoplasm</location>
        <location evidence="2">Cytoskeleton</location>
        <location evidence="2">Cilium axoneme</location>
    </subcellularLocation>
    <subcellularLocation>
        <location evidence="1">Cytoplasm</location>
        <location evidence="1">Cytoskeleton</location>
        <location evidence="1">Cilium basal body</location>
    </subcellularLocation>
</comment>
<feature type="region of interest" description="Disordered" evidence="11">
    <location>
        <begin position="354"/>
        <end position="405"/>
    </location>
</feature>
<dbReference type="PANTHER" id="PTHR31363">
    <property type="entry name" value="TRAF3-INTERACTING PROTEIN 1"/>
    <property type="match status" value="1"/>
</dbReference>